<dbReference type="AlphaFoldDB" id="A0A0L6JSA4"/>
<keyword evidence="7" id="KW-1185">Reference proteome</keyword>
<name>A0A0L6JSA4_9FIRM</name>
<evidence type="ECO:0000313" key="7">
    <source>
        <dbReference type="Proteomes" id="UP000036923"/>
    </source>
</evidence>
<evidence type="ECO:0000259" key="5">
    <source>
        <dbReference type="PROSITE" id="PS50110"/>
    </source>
</evidence>
<dbReference type="Gene3D" id="3.40.50.2300">
    <property type="match status" value="1"/>
</dbReference>
<dbReference type="Proteomes" id="UP000036923">
    <property type="component" value="Unassembled WGS sequence"/>
</dbReference>
<dbReference type="InterPro" id="IPR011006">
    <property type="entry name" value="CheY-like_superfamily"/>
</dbReference>
<evidence type="ECO:0000256" key="1">
    <source>
        <dbReference type="ARBA" id="ARBA00018672"/>
    </source>
</evidence>
<dbReference type="eggNOG" id="COG3706">
    <property type="taxonomic scope" value="Bacteria"/>
</dbReference>
<dbReference type="SMART" id="SM00448">
    <property type="entry name" value="REC"/>
    <property type="match status" value="1"/>
</dbReference>
<dbReference type="EMBL" id="LGTC01000001">
    <property type="protein sequence ID" value="KNY28605.1"/>
    <property type="molecule type" value="Genomic_DNA"/>
</dbReference>
<evidence type="ECO:0000256" key="4">
    <source>
        <dbReference type="PROSITE-ProRule" id="PRU00169"/>
    </source>
</evidence>
<feature type="domain" description="Response regulatory" evidence="5">
    <location>
        <begin position="4"/>
        <end position="123"/>
    </location>
</feature>
<evidence type="ECO:0000256" key="2">
    <source>
        <dbReference type="ARBA" id="ARBA00022553"/>
    </source>
</evidence>
<keyword evidence="2" id="KW-0597">Phosphoprotein</keyword>
<comment type="function">
    <text evidence="3">May play the central regulatory role in sporulation. It may be an element of the effector pathway responsible for the activation of sporulation genes in response to nutritional stress. Spo0A may act in concert with spo0H (a sigma factor) to control the expression of some genes that are critical to the sporulation process.</text>
</comment>
<evidence type="ECO:0000313" key="6">
    <source>
        <dbReference type="EMBL" id="KNY28605.1"/>
    </source>
</evidence>
<accession>A0A0L6JSA4</accession>
<dbReference type="SUPFAM" id="SSF52172">
    <property type="entry name" value="CheY-like"/>
    <property type="match status" value="1"/>
</dbReference>
<dbReference type="PANTHER" id="PTHR44591">
    <property type="entry name" value="STRESS RESPONSE REGULATOR PROTEIN 1"/>
    <property type="match status" value="1"/>
</dbReference>
<protein>
    <recommendedName>
        <fullName evidence="1">Stage 0 sporulation protein A homolog</fullName>
    </recommendedName>
</protein>
<dbReference type="STRING" id="398512.Bccel_3879"/>
<dbReference type="PANTHER" id="PTHR44591:SF3">
    <property type="entry name" value="RESPONSE REGULATORY DOMAIN-CONTAINING PROTEIN"/>
    <property type="match status" value="1"/>
</dbReference>
<dbReference type="PROSITE" id="PS50110">
    <property type="entry name" value="RESPONSE_REGULATORY"/>
    <property type="match status" value="1"/>
</dbReference>
<dbReference type="GO" id="GO:0000160">
    <property type="term" value="P:phosphorelay signal transduction system"/>
    <property type="evidence" value="ECO:0007669"/>
    <property type="project" value="InterPro"/>
</dbReference>
<proteinExistence type="predicted"/>
<dbReference type="OrthoDB" id="9802426at2"/>
<organism evidence="6 7">
    <name type="scientific">Pseudobacteroides cellulosolvens ATCC 35603 = DSM 2933</name>
    <dbReference type="NCBI Taxonomy" id="398512"/>
    <lineage>
        <taxon>Bacteria</taxon>
        <taxon>Bacillati</taxon>
        <taxon>Bacillota</taxon>
        <taxon>Clostridia</taxon>
        <taxon>Eubacteriales</taxon>
        <taxon>Oscillospiraceae</taxon>
        <taxon>Pseudobacteroides</taxon>
    </lineage>
</organism>
<comment type="caution">
    <text evidence="4">Lacks conserved residue(s) required for the propagation of feature annotation.</text>
</comment>
<comment type="caution">
    <text evidence="6">The sequence shown here is derived from an EMBL/GenBank/DDBJ whole genome shotgun (WGS) entry which is preliminary data.</text>
</comment>
<dbReference type="InterPro" id="IPR050595">
    <property type="entry name" value="Bact_response_regulator"/>
</dbReference>
<evidence type="ECO:0000256" key="3">
    <source>
        <dbReference type="ARBA" id="ARBA00024867"/>
    </source>
</evidence>
<reference evidence="7" key="1">
    <citation type="submission" date="2015-07" db="EMBL/GenBank/DDBJ databases">
        <title>Near-Complete Genome Sequence of the Cellulolytic Bacterium Bacteroides (Pseudobacteroides) cellulosolvens ATCC 35603.</title>
        <authorList>
            <person name="Dassa B."/>
            <person name="Utturkar S.M."/>
            <person name="Klingeman D.M."/>
            <person name="Hurt R.A."/>
            <person name="Keller M."/>
            <person name="Xu J."/>
            <person name="Reddy Y.H.K."/>
            <person name="Borovok I."/>
            <person name="Grinberg I.R."/>
            <person name="Lamed R."/>
            <person name="Zhivin O."/>
            <person name="Bayer E.A."/>
            <person name="Brown S.D."/>
        </authorList>
    </citation>
    <scope>NUCLEOTIDE SEQUENCE [LARGE SCALE GENOMIC DNA]</scope>
    <source>
        <strain evidence="7">DSM 2933</strain>
    </source>
</reference>
<gene>
    <name evidence="6" type="ORF">Bccel_3879</name>
</gene>
<sequence>MDNKILLLDNSEVDREKMKYIISELGKFEIIDVASFNEINSIEVSLACFSLIIIEINFPTEKDSFSLISAIRSNAETKTVPIIVIAKPNNPQIKSLALKYSVNDYIEKPVNPTRLQSSIRSLVRIEAKFKYIVNETAKIIMSFEEYFAKELYMAKRTKQHLSIVLITLVKPKEEKLLGGSSNYIYSMQLKEKAYTTAIDKVKQSLRVTDYAILNNKDIIIVLPNTNMAGAKVVDTKITAKIDTSLCEFNLKFNDLFFSTTVTYPEEGSDFQSLMNAAIKKVSDKEMLEKFTNILDNTKQNVSSSYTRYKKYDPRKY</sequence>
<dbReference type="RefSeq" id="WP_036936622.1">
    <property type="nucleotide sequence ID" value="NZ_JQKC01000002.1"/>
</dbReference>
<dbReference type="Pfam" id="PF00072">
    <property type="entry name" value="Response_reg"/>
    <property type="match status" value="1"/>
</dbReference>
<dbReference type="InterPro" id="IPR001789">
    <property type="entry name" value="Sig_transdc_resp-reg_receiver"/>
</dbReference>